<feature type="compositionally biased region" description="Polar residues" evidence="1">
    <location>
        <begin position="264"/>
        <end position="280"/>
    </location>
</feature>
<protein>
    <recommendedName>
        <fullName evidence="3">Transposase (Putative), gypsy type</fullName>
    </recommendedName>
</protein>
<evidence type="ECO:0000256" key="1">
    <source>
        <dbReference type="SAM" id="MobiDB-lite"/>
    </source>
</evidence>
<sequence length="756" mass="82826">MVHFSQLGPLGLNKVITFEVLCRSWQIEPTVTLFRVFQTLCKQGDWFSFAKRRAPSHVCIDDNHSCMKHWNSRFFFIDRRVISDAMVWRHLDAAIDDPRPAAGSFNMVGVRRLSTHVVKLRDMLEVMGIYGFLCLPEWTSAEVQEEPHFDARSTLQRLPFYCTPPAAVDVFIPGPTLKDLAAGTPSSKILAKAEASQKRNASTSGATSGHVVNRTSSALPQLFGSTTRPNLFVGDSDDESDGDDDACVEISLVTPLCSAVVTPSSGNQGQSFAAPTAKGSNTRDSRGKGIMVNDVVVPSSGASRPRPASEPTPSFKDVFGGVVRNCEFTHEECDAPYRPTFRVLTKEGFKDHTVCKNIVDQFPTSGEMVHVESLSDDQLATKMIVLHCMMMSHSGELLARYRGLNQSHHEYVLSANSRLKCYGEKVASLTGLELQVSTLKKQVSGLNDKLATSDAFFAKSKAKGKERKKKIKSLTKSLDYLHSEVARLSAALNQVTILEAERDEEILRLKATRELLSLAASVGFERGLSMHRTKDEFVVVLKKIVNFMPGTYATEPLSVILHLEPEKLVHPANVPVPRGTRISSFIAKESTVTLVSESLELFANVNFTASSVASEHNEKMVNVEVDGSNPKMSDDTTASGHAFVQGISFALDDVTELVEVGSGRVPSGPDDVVVALSAHEKCDGLDSSFDVVEEAAVNPSGFRISFFSFFLLFLSPFSVRGGRVVWRRTLVAPSLGQIECRCVVIHPSDPESCHPP</sequence>
<reference evidence="2" key="1">
    <citation type="journal article" date="2019" name="Sci. Rep.">
        <title>Draft genome of Tanacetum cinerariifolium, the natural source of mosquito coil.</title>
        <authorList>
            <person name="Yamashiro T."/>
            <person name="Shiraishi A."/>
            <person name="Satake H."/>
            <person name="Nakayama K."/>
        </authorList>
    </citation>
    <scope>NUCLEOTIDE SEQUENCE</scope>
</reference>
<dbReference type="AlphaFoldDB" id="A0A6L2M6C7"/>
<feature type="region of interest" description="Disordered" evidence="1">
    <location>
        <begin position="191"/>
        <end position="223"/>
    </location>
</feature>
<organism evidence="2">
    <name type="scientific">Tanacetum cinerariifolium</name>
    <name type="common">Dalmatian daisy</name>
    <name type="synonym">Chrysanthemum cinerariifolium</name>
    <dbReference type="NCBI Taxonomy" id="118510"/>
    <lineage>
        <taxon>Eukaryota</taxon>
        <taxon>Viridiplantae</taxon>
        <taxon>Streptophyta</taxon>
        <taxon>Embryophyta</taxon>
        <taxon>Tracheophyta</taxon>
        <taxon>Spermatophyta</taxon>
        <taxon>Magnoliopsida</taxon>
        <taxon>eudicotyledons</taxon>
        <taxon>Gunneridae</taxon>
        <taxon>Pentapetalae</taxon>
        <taxon>asterids</taxon>
        <taxon>campanulids</taxon>
        <taxon>Asterales</taxon>
        <taxon>Asteraceae</taxon>
        <taxon>Asteroideae</taxon>
        <taxon>Anthemideae</taxon>
        <taxon>Anthemidinae</taxon>
        <taxon>Tanacetum</taxon>
    </lineage>
</organism>
<name>A0A6L2M6C7_TANCI</name>
<feature type="compositionally biased region" description="Polar residues" evidence="1">
    <location>
        <begin position="198"/>
        <end position="207"/>
    </location>
</feature>
<evidence type="ECO:0008006" key="3">
    <source>
        <dbReference type="Google" id="ProtNLM"/>
    </source>
</evidence>
<gene>
    <name evidence="2" type="ORF">Tci_041544</name>
</gene>
<accession>A0A6L2M6C7</accession>
<evidence type="ECO:0000313" key="2">
    <source>
        <dbReference type="EMBL" id="GEU69566.1"/>
    </source>
</evidence>
<feature type="region of interest" description="Disordered" evidence="1">
    <location>
        <begin position="264"/>
        <end position="291"/>
    </location>
</feature>
<proteinExistence type="predicted"/>
<dbReference type="EMBL" id="BKCJ010005959">
    <property type="protein sequence ID" value="GEU69566.1"/>
    <property type="molecule type" value="Genomic_DNA"/>
</dbReference>
<comment type="caution">
    <text evidence="2">The sequence shown here is derived from an EMBL/GenBank/DDBJ whole genome shotgun (WGS) entry which is preliminary data.</text>
</comment>
<feature type="compositionally biased region" description="Polar residues" evidence="1">
    <location>
        <begin position="213"/>
        <end position="223"/>
    </location>
</feature>